<evidence type="ECO:0000313" key="2">
    <source>
        <dbReference type="EMBL" id="KAJ2935279.1"/>
    </source>
</evidence>
<proteinExistence type="predicted"/>
<name>A0A9W8JLX5_9AGAR</name>
<evidence type="ECO:0008006" key="4">
    <source>
        <dbReference type="Google" id="ProtNLM"/>
    </source>
</evidence>
<gene>
    <name evidence="2" type="ORF">H1R20_g1812</name>
</gene>
<evidence type="ECO:0000313" key="3">
    <source>
        <dbReference type="Proteomes" id="UP001140091"/>
    </source>
</evidence>
<evidence type="ECO:0000256" key="1">
    <source>
        <dbReference type="SAM" id="MobiDB-lite"/>
    </source>
</evidence>
<feature type="region of interest" description="Disordered" evidence="1">
    <location>
        <begin position="156"/>
        <end position="202"/>
    </location>
</feature>
<comment type="caution">
    <text evidence="2">The sequence shown here is derived from an EMBL/GenBank/DDBJ whole genome shotgun (WGS) entry which is preliminary data.</text>
</comment>
<protein>
    <recommendedName>
        <fullName evidence="4">AIG1-type G domain-containing protein</fullName>
    </recommendedName>
</protein>
<accession>A0A9W8JLX5</accession>
<dbReference type="AlphaFoldDB" id="A0A9W8JLX5"/>
<dbReference type="SUPFAM" id="SSF52540">
    <property type="entry name" value="P-loop containing nucleoside triphosphate hydrolases"/>
    <property type="match status" value="1"/>
</dbReference>
<dbReference type="Gene3D" id="3.40.50.300">
    <property type="entry name" value="P-loop containing nucleotide triphosphate hydrolases"/>
    <property type="match status" value="1"/>
</dbReference>
<dbReference type="Proteomes" id="UP001140091">
    <property type="component" value="Unassembled WGS sequence"/>
</dbReference>
<sequence>MLDGRLVTLIDTPDFNDTTRGDTDILKMIARVLASTYQKRKTLAGVILVHRNTDDRFSGLSTRYFKMFREQCGDSSLKNVVILTNMWNEAGERAGAEEELATRDIFEPVLDKGVRTMRHNGSRKSALKVIRSLLNSDTGIVPQFVREISIEKKASMQAKDEETRREIEERSNKLRVDMNRVEEESKKAASGFRKEKANSSGV</sequence>
<dbReference type="InterPro" id="IPR027417">
    <property type="entry name" value="P-loop_NTPase"/>
</dbReference>
<dbReference type="OrthoDB" id="8954335at2759"/>
<dbReference type="EMBL" id="JANBPK010000642">
    <property type="protein sequence ID" value="KAJ2935279.1"/>
    <property type="molecule type" value="Genomic_DNA"/>
</dbReference>
<feature type="non-terminal residue" evidence="2">
    <location>
        <position position="1"/>
    </location>
</feature>
<organism evidence="2 3">
    <name type="scientific">Candolleomyces eurysporus</name>
    <dbReference type="NCBI Taxonomy" id="2828524"/>
    <lineage>
        <taxon>Eukaryota</taxon>
        <taxon>Fungi</taxon>
        <taxon>Dikarya</taxon>
        <taxon>Basidiomycota</taxon>
        <taxon>Agaricomycotina</taxon>
        <taxon>Agaricomycetes</taxon>
        <taxon>Agaricomycetidae</taxon>
        <taxon>Agaricales</taxon>
        <taxon>Agaricineae</taxon>
        <taxon>Psathyrellaceae</taxon>
        <taxon>Candolleomyces</taxon>
    </lineage>
</organism>
<reference evidence="2" key="1">
    <citation type="submission" date="2022-06" db="EMBL/GenBank/DDBJ databases">
        <title>Genome Sequence of Candolleomyces eurysporus.</title>
        <authorList>
            <person name="Buettner E."/>
        </authorList>
    </citation>
    <scope>NUCLEOTIDE SEQUENCE</scope>
    <source>
        <strain evidence="2">VTCC 930004</strain>
    </source>
</reference>
<keyword evidence="3" id="KW-1185">Reference proteome</keyword>